<feature type="repeat" description="PPR" evidence="2">
    <location>
        <begin position="228"/>
        <end position="262"/>
    </location>
</feature>
<dbReference type="InterPro" id="IPR011990">
    <property type="entry name" value="TPR-like_helical_dom_sf"/>
</dbReference>
<dbReference type="Pfam" id="PF20431">
    <property type="entry name" value="E_motif"/>
    <property type="match status" value="1"/>
</dbReference>
<feature type="repeat" description="PPR" evidence="2">
    <location>
        <begin position="123"/>
        <end position="157"/>
    </location>
</feature>
<dbReference type="Proteomes" id="UP000326396">
    <property type="component" value="Linkage Group LG13"/>
</dbReference>
<dbReference type="InterPro" id="IPR002885">
    <property type="entry name" value="PPR_rpt"/>
</dbReference>
<dbReference type="GO" id="GO:0009451">
    <property type="term" value="P:RNA modification"/>
    <property type="evidence" value="ECO:0007669"/>
    <property type="project" value="InterPro"/>
</dbReference>
<feature type="repeat" description="PPR" evidence="2">
    <location>
        <begin position="22"/>
        <end position="56"/>
    </location>
</feature>
<keyword evidence="4" id="KW-1185">Reference proteome</keyword>
<evidence type="ECO:0000313" key="4">
    <source>
        <dbReference type="Proteomes" id="UP000326396"/>
    </source>
</evidence>
<accession>A0A5N6PFA5</accession>
<dbReference type="Pfam" id="PF01535">
    <property type="entry name" value="PPR"/>
    <property type="match status" value="2"/>
</dbReference>
<dbReference type="GO" id="GO:0003723">
    <property type="term" value="F:RNA binding"/>
    <property type="evidence" value="ECO:0007669"/>
    <property type="project" value="InterPro"/>
</dbReference>
<evidence type="ECO:0008006" key="5">
    <source>
        <dbReference type="Google" id="ProtNLM"/>
    </source>
</evidence>
<evidence type="ECO:0000313" key="3">
    <source>
        <dbReference type="EMBL" id="KAD6119796.1"/>
    </source>
</evidence>
<dbReference type="AlphaFoldDB" id="A0A5N6PFA5"/>
<proteinExistence type="predicted"/>
<dbReference type="EMBL" id="SZYD01000005">
    <property type="protein sequence ID" value="KAD6119796.1"/>
    <property type="molecule type" value="Genomic_DNA"/>
</dbReference>
<dbReference type="FunFam" id="1.25.40.10:FF:000285">
    <property type="entry name" value="Pentatricopeptide repeat-containing protein, chloroplastic"/>
    <property type="match status" value="1"/>
</dbReference>
<dbReference type="Gene3D" id="1.25.40.10">
    <property type="entry name" value="Tetratricopeptide repeat domain"/>
    <property type="match status" value="5"/>
</dbReference>
<evidence type="ECO:0000256" key="2">
    <source>
        <dbReference type="PROSITE-ProRule" id="PRU00708"/>
    </source>
</evidence>
<keyword evidence="1" id="KW-0677">Repeat</keyword>
<comment type="caution">
    <text evidence="3">The sequence shown here is derived from an EMBL/GenBank/DDBJ whole genome shotgun (WGS) entry which is preliminary data.</text>
</comment>
<dbReference type="PROSITE" id="PS51375">
    <property type="entry name" value="PPR"/>
    <property type="match status" value="4"/>
</dbReference>
<dbReference type="NCBIfam" id="TIGR00756">
    <property type="entry name" value="PPR"/>
    <property type="match status" value="5"/>
</dbReference>
<organism evidence="3 4">
    <name type="scientific">Mikania micrantha</name>
    <name type="common">bitter vine</name>
    <dbReference type="NCBI Taxonomy" id="192012"/>
    <lineage>
        <taxon>Eukaryota</taxon>
        <taxon>Viridiplantae</taxon>
        <taxon>Streptophyta</taxon>
        <taxon>Embryophyta</taxon>
        <taxon>Tracheophyta</taxon>
        <taxon>Spermatophyta</taxon>
        <taxon>Magnoliopsida</taxon>
        <taxon>eudicotyledons</taxon>
        <taxon>Gunneridae</taxon>
        <taxon>Pentapetalae</taxon>
        <taxon>asterids</taxon>
        <taxon>campanulids</taxon>
        <taxon>Asterales</taxon>
        <taxon>Asteraceae</taxon>
        <taxon>Asteroideae</taxon>
        <taxon>Heliantheae alliance</taxon>
        <taxon>Eupatorieae</taxon>
        <taxon>Mikania</taxon>
    </lineage>
</organism>
<dbReference type="Pfam" id="PF13041">
    <property type="entry name" value="PPR_2"/>
    <property type="match status" value="4"/>
</dbReference>
<dbReference type="InterPro" id="IPR046960">
    <property type="entry name" value="PPR_At4g14850-like_plant"/>
</dbReference>
<name>A0A5N6PFA5_9ASTR</name>
<dbReference type="OrthoDB" id="185373at2759"/>
<dbReference type="PANTHER" id="PTHR47926">
    <property type="entry name" value="PENTATRICOPEPTIDE REPEAT-CONTAINING PROTEIN"/>
    <property type="match status" value="1"/>
</dbReference>
<reference evidence="3 4" key="1">
    <citation type="submission" date="2019-05" db="EMBL/GenBank/DDBJ databases">
        <title>Mikania micrantha, genome provides insights into the molecular mechanism of rapid growth.</title>
        <authorList>
            <person name="Liu B."/>
        </authorList>
    </citation>
    <scope>NUCLEOTIDE SEQUENCE [LARGE SCALE GENOMIC DNA]</scope>
    <source>
        <strain evidence="3">NLD-2019</strain>
        <tissue evidence="3">Leaf</tissue>
    </source>
</reference>
<evidence type="ECO:0000256" key="1">
    <source>
        <dbReference type="ARBA" id="ARBA00022737"/>
    </source>
</evidence>
<dbReference type="PANTHER" id="PTHR47926:SF342">
    <property type="entry name" value="TETRATRICOPEPTIDE-LIKE HELICAL DOMAIN-CONTAINING PROTEIN-RELATED"/>
    <property type="match status" value="1"/>
</dbReference>
<sequence length="510" mass="56885">MYGKCGVISDAQKLFDEMPNRNVITWNSLMTGYLHARFADVLIKLFIEMIMLGISPTHFTVSTVLVGCSELKTLELGEQMHCLSTKFGFLSNVVVGTALLEMYWKCSNVEFSCRVFDDLPNKNVVTWTSMITGYSHNQQTDKAMKMIRKMIFLGHKADSNNSITYNTLLISFCDPKDMIYCEQIHCSVIKEGLQSDLHLAVTLVTVYSQCGSSLDDFYKICSTVPIKNNISCNAIINGFSNLGNGEEALNFFKQMRQAGIDIDFCTIASILKVIGNSSLFDEGRQIYALVIKSAHDSSMNIANGLISMHAKCGKIDEAKFIFSSMVDHDTISWNSLLSGYAQHGYAKEAVKVFEQMTKTKVKVKPDLATFLIMISACSHVGWLDKGLEYFDLMKNDSSLQPLTGDHYACIVDVYARAGYLNEAEDIINSMSIEEGPAVYRALLSGCRVHENKEIGLRFARKFAGRYPDDPAAYVQLSYILATDGYWDDSAGVHNLMCGRGIKKRAGCSWI</sequence>
<dbReference type="FunFam" id="1.25.40.10:FF:000158">
    <property type="entry name" value="pentatricopeptide repeat-containing protein At2g33680"/>
    <property type="match status" value="1"/>
</dbReference>
<feature type="repeat" description="PPR" evidence="2">
    <location>
        <begin position="329"/>
        <end position="363"/>
    </location>
</feature>
<dbReference type="GO" id="GO:0099402">
    <property type="term" value="P:plant organ development"/>
    <property type="evidence" value="ECO:0007669"/>
    <property type="project" value="UniProtKB-ARBA"/>
</dbReference>
<protein>
    <recommendedName>
        <fullName evidence="5">Pentacotripeptide-repeat region of PRORP domain-containing protein</fullName>
    </recommendedName>
</protein>
<gene>
    <name evidence="3" type="ORF">E3N88_11067</name>
</gene>
<dbReference type="InterPro" id="IPR046848">
    <property type="entry name" value="E_motif"/>
</dbReference>